<reference evidence="4 5" key="2">
    <citation type="journal article" date="2018" name="Elife">
        <title>Firefly genomes illuminate parallel origins of bioluminescence in beetles.</title>
        <authorList>
            <person name="Fallon T.R."/>
            <person name="Lower S.E."/>
            <person name="Chang C.H."/>
            <person name="Bessho-Uehara M."/>
            <person name="Martin G.J."/>
            <person name="Bewick A.J."/>
            <person name="Behringer M."/>
            <person name="Debat H.J."/>
            <person name="Wong I."/>
            <person name="Day J.C."/>
            <person name="Suvorov A."/>
            <person name="Silva C.J."/>
            <person name="Stanger-Hall K.F."/>
            <person name="Hall D.W."/>
            <person name="Schmitz R.J."/>
            <person name="Nelson D.R."/>
            <person name="Lewis S.M."/>
            <person name="Shigenobu S."/>
            <person name="Bybee S.M."/>
            <person name="Larracuente A.M."/>
            <person name="Oba Y."/>
            <person name="Weng J.K."/>
        </authorList>
    </citation>
    <scope>NUCLEOTIDE SEQUENCE [LARGE SCALE GENOMIC DNA]</scope>
    <source>
        <strain evidence="4">1611_PpyrPB1</strain>
        <tissue evidence="4">Whole body</tissue>
    </source>
</reference>
<dbReference type="AlphaFoldDB" id="A0A1Y1MI60"/>
<name>A0A1Y1MI60_PHOPY</name>
<reference evidence="4" key="3">
    <citation type="submission" date="2019-08" db="EMBL/GenBank/DDBJ databases">
        <authorList>
            <consortium name="Photinus pyralis genome working group"/>
            <person name="Fallon T.R."/>
            <person name="Sander Lower S.E."/>
            <person name="Weng J.-K."/>
        </authorList>
    </citation>
    <scope>NUCLEOTIDE SEQUENCE</scope>
    <source>
        <strain evidence="4">1611_PpyrPB1</strain>
        <tissue evidence="4">Whole body</tissue>
    </source>
</reference>
<dbReference type="OrthoDB" id="6771072at2759"/>
<dbReference type="InterPro" id="IPR031959">
    <property type="entry name" value="DUF4779"/>
</dbReference>
<evidence type="ECO:0000313" key="4">
    <source>
        <dbReference type="EMBL" id="KAB0792597.1"/>
    </source>
</evidence>
<evidence type="ECO:0000313" key="5">
    <source>
        <dbReference type="Proteomes" id="UP000327044"/>
    </source>
</evidence>
<evidence type="ECO:0000256" key="1">
    <source>
        <dbReference type="SAM" id="MobiDB-lite"/>
    </source>
</evidence>
<feature type="compositionally biased region" description="Basic and acidic residues" evidence="1">
    <location>
        <begin position="77"/>
        <end position="94"/>
    </location>
</feature>
<feature type="region of interest" description="Disordered" evidence="1">
    <location>
        <begin position="77"/>
        <end position="123"/>
    </location>
</feature>
<feature type="compositionally biased region" description="Basic and acidic residues" evidence="1">
    <location>
        <begin position="60"/>
        <end position="72"/>
    </location>
</feature>
<feature type="region of interest" description="Disordered" evidence="1">
    <location>
        <begin position="53"/>
        <end position="72"/>
    </location>
</feature>
<feature type="compositionally biased region" description="Basic residues" evidence="1">
    <location>
        <begin position="169"/>
        <end position="179"/>
    </location>
</feature>
<feature type="compositionally biased region" description="Basic and acidic residues" evidence="1">
    <location>
        <begin position="203"/>
        <end position="219"/>
    </location>
</feature>
<feature type="compositionally biased region" description="Basic residues" evidence="1">
    <location>
        <begin position="111"/>
        <end position="123"/>
    </location>
</feature>
<evidence type="ECO:0000256" key="2">
    <source>
        <dbReference type="SAM" id="SignalP"/>
    </source>
</evidence>
<reference evidence="3" key="1">
    <citation type="journal article" date="2016" name="Sci. Rep.">
        <title>Molecular characterization of firefly nuptial gifts: a multi-omics approach sheds light on postcopulatory sexual selection.</title>
        <authorList>
            <person name="Al-Wathiqui N."/>
            <person name="Fallon T.R."/>
            <person name="South A."/>
            <person name="Weng J.K."/>
            <person name="Lewis S.M."/>
        </authorList>
    </citation>
    <scope>NUCLEOTIDE SEQUENCE</scope>
</reference>
<organism evidence="3">
    <name type="scientific">Photinus pyralis</name>
    <name type="common">Common eastern firefly</name>
    <name type="synonym">Lampyris pyralis</name>
    <dbReference type="NCBI Taxonomy" id="7054"/>
    <lineage>
        <taxon>Eukaryota</taxon>
        <taxon>Metazoa</taxon>
        <taxon>Ecdysozoa</taxon>
        <taxon>Arthropoda</taxon>
        <taxon>Hexapoda</taxon>
        <taxon>Insecta</taxon>
        <taxon>Pterygota</taxon>
        <taxon>Neoptera</taxon>
        <taxon>Endopterygota</taxon>
        <taxon>Coleoptera</taxon>
        <taxon>Polyphaga</taxon>
        <taxon>Elateriformia</taxon>
        <taxon>Elateroidea</taxon>
        <taxon>Lampyridae</taxon>
        <taxon>Lampyrinae</taxon>
        <taxon>Photinus</taxon>
    </lineage>
</organism>
<feature type="signal peptide" evidence="2">
    <location>
        <begin position="1"/>
        <end position="21"/>
    </location>
</feature>
<dbReference type="Proteomes" id="UP000327044">
    <property type="component" value="Unassembled WGS sequence"/>
</dbReference>
<keyword evidence="5" id="KW-1185">Reference proteome</keyword>
<feature type="region of interest" description="Disordered" evidence="1">
    <location>
        <begin position="168"/>
        <end position="234"/>
    </location>
</feature>
<feature type="compositionally biased region" description="Basic residues" evidence="1">
    <location>
        <begin position="220"/>
        <end position="234"/>
    </location>
</feature>
<protein>
    <submittedName>
        <fullName evidence="3">Uncharacterized protein</fullName>
    </submittedName>
</protein>
<gene>
    <name evidence="4" type="ORF">PPYR_14556</name>
</gene>
<dbReference type="InParanoid" id="A0A1Y1MI60"/>
<dbReference type="Pfam" id="PF16009">
    <property type="entry name" value="DUF4779"/>
    <property type="match status" value="1"/>
</dbReference>
<evidence type="ECO:0000313" key="3">
    <source>
        <dbReference type="EMBL" id="JAV84648.1"/>
    </source>
</evidence>
<dbReference type="EMBL" id="VVIM01000010">
    <property type="protein sequence ID" value="KAB0792597.1"/>
    <property type="molecule type" value="Genomic_DNA"/>
</dbReference>
<feature type="compositionally biased region" description="Basic residues" evidence="1">
    <location>
        <begin position="187"/>
        <end position="199"/>
    </location>
</feature>
<proteinExistence type="predicted"/>
<feature type="chain" id="PRO_5036029876" evidence="2">
    <location>
        <begin position="22"/>
        <end position="234"/>
    </location>
</feature>
<keyword evidence="2" id="KW-0732">Signal</keyword>
<accession>A0A1Y1MI60</accession>
<sequence length="234" mass="26733">MKFAAILLAVVLLEVVNLSLANHAPALEQHHQAEHNSHKEDNEKKDAIAHKHVKTAGHNQHHDSEKSHKGEKVTLAHKTHDNESGGKKTEHSDGNYRQSHKKLSGGSEHGAKHKQAAKDKKTHYSKAFREQYHKDEHNKHDAFYSNGHKSGEYHVYGGKNHKFHDIHYTKNGHGKHTAGKHSERNGKTGKKSDKHKVPTKKIYQRDTTREKYAKQEKWAKKSLKANKQHPHLVQ</sequence>
<dbReference type="EMBL" id="GEZM01032351">
    <property type="protein sequence ID" value="JAV84648.1"/>
    <property type="molecule type" value="Transcribed_RNA"/>
</dbReference>